<feature type="signal peptide" evidence="1">
    <location>
        <begin position="1"/>
        <end position="19"/>
    </location>
</feature>
<organism evidence="2 3">
    <name type="scientific">Thelohanellus kitauei</name>
    <name type="common">Myxosporean</name>
    <dbReference type="NCBI Taxonomy" id="669202"/>
    <lineage>
        <taxon>Eukaryota</taxon>
        <taxon>Metazoa</taxon>
        <taxon>Cnidaria</taxon>
        <taxon>Myxozoa</taxon>
        <taxon>Myxosporea</taxon>
        <taxon>Bivalvulida</taxon>
        <taxon>Platysporina</taxon>
        <taxon>Myxobolidae</taxon>
        <taxon>Thelohanellus</taxon>
    </lineage>
</organism>
<evidence type="ECO:0000313" key="2">
    <source>
        <dbReference type="EMBL" id="KII64028.1"/>
    </source>
</evidence>
<dbReference type="EMBL" id="JWZT01004474">
    <property type="protein sequence ID" value="KII64028.1"/>
    <property type="molecule type" value="Genomic_DNA"/>
</dbReference>
<sequence length="280" mass="32934">MNLVAVIFIGVCVVTPSYSLIVFESQNVKIDNKYEELKAEKVSEKVYGHNFEIIQGSLNIGKMEPKFEICHDKNENLVYFQAFEKQKNGKLLGLFMADMKTNKIYKIVISSGKEKQGVIISKIWCSHGSLYCFEDKTNHFLMKFKGSKQFKAFHFNDKLKDISLDDQEKNNIAVLTQKQNSNKWDLISGDASEPRWYLLIDKRFEKIYLFYLKAHSVTTNKTVFTEKSFIEYNIAKDLLWCQTYVIKFLIKFQDVFNVLFFRSSKWDEKWIDMSDEVRCI</sequence>
<accession>A0A0C2J4P0</accession>
<proteinExistence type="predicted"/>
<keyword evidence="3" id="KW-1185">Reference proteome</keyword>
<protein>
    <submittedName>
        <fullName evidence="2">Uncharacterized protein</fullName>
    </submittedName>
</protein>
<comment type="caution">
    <text evidence="2">The sequence shown here is derived from an EMBL/GenBank/DDBJ whole genome shotgun (WGS) entry which is preliminary data.</text>
</comment>
<dbReference type="AlphaFoldDB" id="A0A0C2J4P0"/>
<name>A0A0C2J4P0_THEKT</name>
<dbReference type="Proteomes" id="UP000031668">
    <property type="component" value="Unassembled WGS sequence"/>
</dbReference>
<feature type="chain" id="PRO_5002150851" evidence="1">
    <location>
        <begin position="20"/>
        <end position="280"/>
    </location>
</feature>
<evidence type="ECO:0000313" key="3">
    <source>
        <dbReference type="Proteomes" id="UP000031668"/>
    </source>
</evidence>
<reference evidence="2 3" key="1">
    <citation type="journal article" date="2014" name="Genome Biol. Evol.">
        <title>The genome of the myxosporean Thelohanellus kitauei shows adaptations to nutrient acquisition within its fish host.</title>
        <authorList>
            <person name="Yang Y."/>
            <person name="Xiong J."/>
            <person name="Zhou Z."/>
            <person name="Huo F."/>
            <person name="Miao W."/>
            <person name="Ran C."/>
            <person name="Liu Y."/>
            <person name="Zhang J."/>
            <person name="Feng J."/>
            <person name="Wang M."/>
            <person name="Wang M."/>
            <person name="Wang L."/>
            <person name="Yao B."/>
        </authorList>
    </citation>
    <scope>NUCLEOTIDE SEQUENCE [LARGE SCALE GENOMIC DNA]</scope>
    <source>
        <strain evidence="2">Wuqing</strain>
    </source>
</reference>
<gene>
    <name evidence="2" type="ORF">RF11_14653</name>
</gene>
<evidence type="ECO:0000256" key="1">
    <source>
        <dbReference type="SAM" id="SignalP"/>
    </source>
</evidence>
<keyword evidence="1" id="KW-0732">Signal</keyword>